<keyword evidence="1" id="KW-0472">Membrane</keyword>
<gene>
    <name evidence="2" type="ORF">VSDG_06342</name>
</gene>
<evidence type="ECO:0008006" key="4">
    <source>
        <dbReference type="Google" id="ProtNLM"/>
    </source>
</evidence>
<feature type="transmembrane region" description="Helical" evidence="1">
    <location>
        <begin position="20"/>
        <end position="39"/>
    </location>
</feature>
<reference evidence="2 3" key="1">
    <citation type="submission" date="2015-09" db="EMBL/GenBank/DDBJ databases">
        <title>Host preference determinants of Valsa canker pathogens revealed by comparative genomics.</title>
        <authorList>
            <person name="Yin Z."/>
            <person name="Huang L."/>
        </authorList>
    </citation>
    <scope>NUCLEOTIDE SEQUENCE [LARGE SCALE GENOMIC DNA]</scope>
    <source>
        <strain evidence="2 3">YSFL</strain>
    </source>
</reference>
<dbReference type="OrthoDB" id="444631at2759"/>
<dbReference type="EMBL" id="LJZO01000035">
    <property type="protein sequence ID" value="ROV92938.1"/>
    <property type="molecule type" value="Genomic_DNA"/>
</dbReference>
<name>A0A423VPJ5_CYTCH</name>
<evidence type="ECO:0000313" key="2">
    <source>
        <dbReference type="EMBL" id="ROV92938.1"/>
    </source>
</evidence>
<comment type="caution">
    <text evidence="2">The sequence shown here is derived from an EMBL/GenBank/DDBJ whole genome shotgun (WGS) entry which is preliminary data.</text>
</comment>
<proteinExistence type="predicted"/>
<dbReference type="PANTHER" id="PTHR33048">
    <property type="entry name" value="PTH11-LIKE INTEGRAL MEMBRANE PROTEIN (AFU_ORTHOLOGUE AFUA_5G11245)"/>
    <property type="match status" value="1"/>
</dbReference>
<feature type="transmembrane region" description="Helical" evidence="1">
    <location>
        <begin position="197"/>
        <end position="217"/>
    </location>
</feature>
<dbReference type="InterPro" id="IPR052337">
    <property type="entry name" value="SAT4-like"/>
</dbReference>
<dbReference type="AlphaFoldDB" id="A0A423VPJ5"/>
<dbReference type="PANTHER" id="PTHR33048:SF47">
    <property type="entry name" value="INTEGRAL MEMBRANE PROTEIN-RELATED"/>
    <property type="match status" value="1"/>
</dbReference>
<dbReference type="STRING" id="252740.A0A423VPJ5"/>
<feature type="transmembrane region" description="Helical" evidence="1">
    <location>
        <begin position="101"/>
        <end position="124"/>
    </location>
</feature>
<feature type="transmembrane region" description="Helical" evidence="1">
    <location>
        <begin position="51"/>
        <end position="72"/>
    </location>
</feature>
<sequence length="308" mass="35084">MVDYIASTTAQLISLTGNHVIQWIFFALCLLAFTVRVYIRFFCFRRLLFEDWLMVAALACHLAVAVLGQLYLVDMYALISAEHGGPVGSNFYSDALHGLKAFGTMCLLSITGIWLIKLNFLLFFYRLGHQIRVYRILWWAVLIFTVGCGAGCYGLVQYPCMFGDVETVFVKCGSAPYNRQSYIHVIMTAVLDIVSDFATVFGLVGLTIAVTIVRASIFSPQYKAINGGSTEEVNICWVIFWFYVEFTVAFIIACIVSFRTLFIHKEQQQSDAKKEENKHQQAADHMQRKKSFLERMQRLRDSVLDTCR</sequence>
<dbReference type="Proteomes" id="UP000284375">
    <property type="component" value="Unassembled WGS sequence"/>
</dbReference>
<keyword evidence="1" id="KW-0812">Transmembrane</keyword>
<protein>
    <recommendedName>
        <fullName evidence="4">G-protein coupled receptors family 1 profile domain-containing protein</fullName>
    </recommendedName>
</protein>
<evidence type="ECO:0000256" key="1">
    <source>
        <dbReference type="SAM" id="Phobius"/>
    </source>
</evidence>
<keyword evidence="3" id="KW-1185">Reference proteome</keyword>
<feature type="transmembrane region" description="Helical" evidence="1">
    <location>
        <begin position="136"/>
        <end position="156"/>
    </location>
</feature>
<keyword evidence="1" id="KW-1133">Transmembrane helix</keyword>
<organism evidence="2 3">
    <name type="scientific">Cytospora chrysosperma</name>
    <name type="common">Cytospora canker fungus</name>
    <name type="synonym">Sphaeria chrysosperma</name>
    <dbReference type="NCBI Taxonomy" id="252740"/>
    <lineage>
        <taxon>Eukaryota</taxon>
        <taxon>Fungi</taxon>
        <taxon>Dikarya</taxon>
        <taxon>Ascomycota</taxon>
        <taxon>Pezizomycotina</taxon>
        <taxon>Sordariomycetes</taxon>
        <taxon>Sordariomycetidae</taxon>
        <taxon>Diaporthales</taxon>
        <taxon>Cytosporaceae</taxon>
        <taxon>Cytospora</taxon>
    </lineage>
</organism>
<evidence type="ECO:0000313" key="3">
    <source>
        <dbReference type="Proteomes" id="UP000284375"/>
    </source>
</evidence>
<accession>A0A423VPJ5</accession>
<feature type="transmembrane region" description="Helical" evidence="1">
    <location>
        <begin position="238"/>
        <end position="258"/>
    </location>
</feature>